<name>A0ABN1K330_9BURK</name>
<dbReference type="Proteomes" id="UP001500279">
    <property type="component" value="Unassembled WGS sequence"/>
</dbReference>
<sequence length="106" mass="11509">MPSSTRTYDRRHPHAGNESRSELRRAIVILAVAAGVLSLLFPLSRFTADSMNAGNRLKEESNSSAVLVCTSGTMVHGDGSLADFFTEKGYFQCNDWKMGNGAPTAR</sequence>
<keyword evidence="1" id="KW-1133">Transmembrane helix</keyword>
<dbReference type="RefSeq" id="WP_141289658.1">
    <property type="nucleotide sequence ID" value="NZ_BAAAEW010000018.1"/>
</dbReference>
<accession>A0ABN1K330</accession>
<keyword evidence="3" id="KW-1185">Reference proteome</keyword>
<comment type="caution">
    <text evidence="2">The sequence shown here is derived from an EMBL/GenBank/DDBJ whole genome shotgun (WGS) entry which is preliminary data.</text>
</comment>
<feature type="transmembrane region" description="Helical" evidence="1">
    <location>
        <begin position="26"/>
        <end position="48"/>
    </location>
</feature>
<evidence type="ECO:0000313" key="2">
    <source>
        <dbReference type="EMBL" id="GAA0753434.1"/>
    </source>
</evidence>
<proteinExistence type="predicted"/>
<evidence type="ECO:0000256" key="1">
    <source>
        <dbReference type="SAM" id="Phobius"/>
    </source>
</evidence>
<keyword evidence="1" id="KW-0472">Membrane</keyword>
<reference evidence="2 3" key="1">
    <citation type="journal article" date="2019" name="Int. J. Syst. Evol. Microbiol.">
        <title>The Global Catalogue of Microorganisms (GCM) 10K type strain sequencing project: providing services to taxonomists for standard genome sequencing and annotation.</title>
        <authorList>
            <consortium name="The Broad Institute Genomics Platform"/>
            <consortium name="The Broad Institute Genome Sequencing Center for Infectious Disease"/>
            <person name="Wu L."/>
            <person name="Ma J."/>
        </authorList>
    </citation>
    <scope>NUCLEOTIDE SEQUENCE [LARGE SCALE GENOMIC DNA]</scope>
    <source>
        <strain evidence="2 3">JCM 15503</strain>
    </source>
</reference>
<organism evidence="2 3">
    <name type="scientific">Ideonella azotifigens</name>
    <dbReference type="NCBI Taxonomy" id="513160"/>
    <lineage>
        <taxon>Bacteria</taxon>
        <taxon>Pseudomonadati</taxon>
        <taxon>Pseudomonadota</taxon>
        <taxon>Betaproteobacteria</taxon>
        <taxon>Burkholderiales</taxon>
        <taxon>Sphaerotilaceae</taxon>
        <taxon>Ideonella</taxon>
    </lineage>
</organism>
<protein>
    <submittedName>
        <fullName evidence="2">Uncharacterized protein</fullName>
    </submittedName>
</protein>
<gene>
    <name evidence="2" type="ORF">GCM10009107_28550</name>
</gene>
<keyword evidence="1" id="KW-0812">Transmembrane</keyword>
<dbReference type="EMBL" id="BAAAEW010000018">
    <property type="protein sequence ID" value="GAA0753434.1"/>
    <property type="molecule type" value="Genomic_DNA"/>
</dbReference>
<evidence type="ECO:0000313" key="3">
    <source>
        <dbReference type="Proteomes" id="UP001500279"/>
    </source>
</evidence>